<dbReference type="InterPro" id="IPR036676">
    <property type="entry name" value="PurM-like_C_sf"/>
</dbReference>
<dbReference type="STRING" id="1123014.SAMN02745746_01316"/>
<evidence type="ECO:0000259" key="3">
    <source>
        <dbReference type="Pfam" id="PF00586"/>
    </source>
</evidence>
<feature type="binding site" evidence="2">
    <location>
        <position position="141"/>
    </location>
    <ligand>
        <name>ATP</name>
        <dbReference type="ChEBI" id="CHEBI:30616"/>
    </ligand>
</feature>
<dbReference type="InterPro" id="IPR006283">
    <property type="entry name" value="ThiL-like"/>
</dbReference>
<feature type="binding site" evidence="2">
    <location>
        <position position="70"/>
    </location>
    <ligand>
        <name>Mg(2+)</name>
        <dbReference type="ChEBI" id="CHEBI:18420"/>
        <label>2</label>
    </ligand>
</feature>
<dbReference type="PANTHER" id="PTHR30270">
    <property type="entry name" value="THIAMINE-MONOPHOSPHATE KINASE"/>
    <property type="match status" value="1"/>
</dbReference>
<dbReference type="SUPFAM" id="SSF56042">
    <property type="entry name" value="PurM C-terminal domain-like"/>
    <property type="match status" value="1"/>
</dbReference>
<dbReference type="CDD" id="cd02194">
    <property type="entry name" value="ThiL"/>
    <property type="match status" value="1"/>
</dbReference>
<evidence type="ECO:0000313" key="6">
    <source>
        <dbReference type="Proteomes" id="UP000192920"/>
    </source>
</evidence>
<dbReference type="EC" id="2.7.4.16" evidence="2"/>
<gene>
    <name evidence="2" type="primary">thiL</name>
    <name evidence="5" type="ORF">SAMN02745746_01316</name>
</gene>
<dbReference type="Pfam" id="PF00586">
    <property type="entry name" value="AIRS"/>
    <property type="match status" value="1"/>
</dbReference>
<feature type="binding site" evidence="2">
    <location>
        <position position="70"/>
    </location>
    <ligand>
        <name>Mg(2+)</name>
        <dbReference type="ChEBI" id="CHEBI:18420"/>
        <label>3</label>
    </ligand>
</feature>
<keyword evidence="2" id="KW-0067">ATP-binding</keyword>
<dbReference type="PANTHER" id="PTHR30270:SF0">
    <property type="entry name" value="THIAMINE-MONOPHOSPHATE KINASE"/>
    <property type="match status" value="1"/>
</dbReference>
<evidence type="ECO:0000256" key="1">
    <source>
        <dbReference type="ARBA" id="ARBA00022977"/>
    </source>
</evidence>
<evidence type="ECO:0000259" key="4">
    <source>
        <dbReference type="Pfam" id="PF02769"/>
    </source>
</evidence>
<comment type="pathway">
    <text evidence="2">Cofactor biosynthesis; thiamine diphosphate biosynthesis; thiamine diphosphate from thiamine phosphate: step 1/1.</text>
</comment>
<evidence type="ECO:0000313" key="5">
    <source>
        <dbReference type="EMBL" id="SMF10584.1"/>
    </source>
</evidence>
<feature type="domain" description="PurM-like N-terminal" evidence="3">
    <location>
        <begin position="23"/>
        <end position="132"/>
    </location>
</feature>
<feature type="binding site" evidence="2">
    <location>
        <begin position="116"/>
        <end position="117"/>
    </location>
    <ligand>
        <name>ATP</name>
        <dbReference type="ChEBI" id="CHEBI:30616"/>
    </ligand>
</feature>
<dbReference type="InterPro" id="IPR016188">
    <property type="entry name" value="PurM-like_N"/>
</dbReference>
<dbReference type="RefSeq" id="WP_085275631.1">
    <property type="nucleotide sequence ID" value="NZ_FXAG01000005.1"/>
</dbReference>
<keyword evidence="2" id="KW-0547">Nucleotide-binding</keyword>
<dbReference type="Proteomes" id="UP000192920">
    <property type="component" value="Unassembled WGS sequence"/>
</dbReference>
<sequence length="316" mass="33623">MNEFELIQRHFTRPATNAVLGVGDDAAIVRPTPGHDLHVSVDMLVEGRHFFADVEPRALGHKTLAVNLSDMAAMGATPRWAVLSLALPQLDEHWASEFAAGFFGLAEAHGVGVIGGDTTRGPLTLSVTIFGEAPAGQALRRDAAQVGDDVWVSGELGLAALAVRQRLRGDVALPPEVLAVCRRKLDFPTPRVALGQRLLDVAHAAIDVSDGLMADLGHILERSGVAAEVWLESLPTLPWMAENRDRLADSIAAGGDDYELCFTAPSSVRAELQGLAEELDCTLTRIGRIVAGQGSRLLDAAGQPVTLQRGGFDHFA</sequence>
<dbReference type="UniPathway" id="UPA00060">
    <property type="reaction ID" value="UER00142"/>
</dbReference>
<feature type="binding site" evidence="2">
    <location>
        <position position="42"/>
    </location>
    <ligand>
        <name>Mg(2+)</name>
        <dbReference type="ChEBI" id="CHEBI:18420"/>
        <label>2</label>
    </ligand>
</feature>
<dbReference type="SUPFAM" id="SSF55326">
    <property type="entry name" value="PurM N-terminal domain-like"/>
    <property type="match status" value="1"/>
</dbReference>
<feature type="binding site" evidence="2">
    <location>
        <position position="256"/>
    </location>
    <ligand>
        <name>substrate</name>
    </ligand>
</feature>
<dbReference type="InterPro" id="IPR010918">
    <property type="entry name" value="PurM-like_C_dom"/>
</dbReference>
<dbReference type="Pfam" id="PF02769">
    <property type="entry name" value="AIRS_C"/>
    <property type="match status" value="1"/>
</dbReference>
<dbReference type="PIRSF" id="PIRSF005303">
    <property type="entry name" value="Thiam_monoph_kin"/>
    <property type="match status" value="1"/>
</dbReference>
<dbReference type="InterPro" id="IPR036921">
    <property type="entry name" value="PurM-like_N_sf"/>
</dbReference>
<feature type="binding site" evidence="2">
    <location>
        <position position="40"/>
    </location>
    <ligand>
        <name>Mg(2+)</name>
        <dbReference type="ChEBI" id="CHEBI:18420"/>
        <label>4</label>
    </ligand>
</feature>
<keyword evidence="2" id="KW-0460">Magnesium</keyword>
<dbReference type="GO" id="GO:0009229">
    <property type="term" value="P:thiamine diphosphate biosynthetic process"/>
    <property type="evidence" value="ECO:0007669"/>
    <property type="project" value="UniProtKB-UniRule"/>
</dbReference>
<feature type="binding site" evidence="2">
    <location>
        <position position="70"/>
    </location>
    <ligand>
        <name>Mg(2+)</name>
        <dbReference type="ChEBI" id="CHEBI:18420"/>
        <label>4</label>
    </ligand>
</feature>
<comment type="catalytic activity">
    <reaction evidence="2">
        <text>thiamine phosphate + ATP = thiamine diphosphate + ADP</text>
        <dbReference type="Rhea" id="RHEA:15913"/>
        <dbReference type="ChEBI" id="CHEBI:30616"/>
        <dbReference type="ChEBI" id="CHEBI:37575"/>
        <dbReference type="ChEBI" id="CHEBI:58937"/>
        <dbReference type="ChEBI" id="CHEBI:456216"/>
        <dbReference type="EC" id="2.7.4.16"/>
    </reaction>
</comment>
<keyword evidence="6" id="KW-1185">Reference proteome</keyword>
<dbReference type="EMBL" id="FXAG01000005">
    <property type="protein sequence ID" value="SMF10584.1"/>
    <property type="molecule type" value="Genomic_DNA"/>
</dbReference>
<feature type="binding site" evidence="2">
    <location>
        <position position="117"/>
    </location>
    <ligand>
        <name>Mg(2+)</name>
        <dbReference type="ChEBI" id="CHEBI:18420"/>
        <label>1</label>
    </ligand>
</feature>
<feature type="binding site" evidence="2">
    <location>
        <position position="312"/>
    </location>
    <ligand>
        <name>substrate</name>
    </ligand>
</feature>
<proteinExistence type="inferred from homology"/>
<keyword evidence="2 5" id="KW-0418">Kinase</keyword>
<keyword evidence="2" id="KW-0808">Transferase</keyword>
<feature type="binding site" evidence="2">
    <location>
        <position position="209"/>
    </location>
    <ligand>
        <name>ATP</name>
        <dbReference type="ChEBI" id="CHEBI:30616"/>
    </ligand>
</feature>
<keyword evidence="1 2" id="KW-0784">Thiamine biosynthesis</keyword>
<name>A0A1Y6BI38_9NEIS</name>
<comment type="similarity">
    <text evidence="2">Belongs to the thiamine-monophosphate kinase family.</text>
</comment>
<organism evidence="5 6">
    <name type="scientific">Pseudogulbenkiania subflava DSM 22618</name>
    <dbReference type="NCBI Taxonomy" id="1123014"/>
    <lineage>
        <taxon>Bacteria</taxon>
        <taxon>Pseudomonadati</taxon>
        <taxon>Pseudomonadota</taxon>
        <taxon>Betaproteobacteria</taxon>
        <taxon>Neisseriales</taxon>
        <taxon>Chromobacteriaceae</taxon>
        <taxon>Pseudogulbenkiania</taxon>
    </lineage>
</organism>
<evidence type="ECO:0000256" key="2">
    <source>
        <dbReference type="HAMAP-Rule" id="MF_02128"/>
    </source>
</evidence>
<feature type="binding site" evidence="2">
    <location>
        <position position="42"/>
    </location>
    <ligand>
        <name>Mg(2+)</name>
        <dbReference type="ChEBI" id="CHEBI:18420"/>
        <label>1</label>
    </ligand>
</feature>
<feature type="binding site" evidence="2">
    <location>
        <position position="207"/>
    </location>
    <ligand>
        <name>Mg(2+)</name>
        <dbReference type="ChEBI" id="CHEBI:18420"/>
        <label>3</label>
    </ligand>
</feature>
<dbReference type="GO" id="GO:0005524">
    <property type="term" value="F:ATP binding"/>
    <property type="evidence" value="ECO:0007669"/>
    <property type="project" value="UniProtKB-UniRule"/>
</dbReference>
<comment type="caution">
    <text evidence="2">Lacks conserved residue(s) required for the propagation of feature annotation.</text>
</comment>
<dbReference type="GO" id="GO:0000287">
    <property type="term" value="F:magnesium ion binding"/>
    <property type="evidence" value="ECO:0007669"/>
    <property type="project" value="UniProtKB-UniRule"/>
</dbReference>
<dbReference type="HAMAP" id="MF_02128">
    <property type="entry name" value="TMP_kinase"/>
    <property type="match status" value="1"/>
</dbReference>
<dbReference type="Gene3D" id="3.30.1330.10">
    <property type="entry name" value="PurM-like, N-terminal domain"/>
    <property type="match status" value="1"/>
</dbReference>
<comment type="function">
    <text evidence="2">Catalyzes the ATP-dependent phosphorylation of thiamine-monophosphate (TMP) to form thiamine-pyrophosphate (TPP), the active form of vitamin B1.</text>
</comment>
<feature type="domain" description="PurM-like C-terminal" evidence="4">
    <location>
        <begin position="146"/>
        <end position="297"/>
    </location>
</feature>
<dbReference type="GO" id="GO:0009228">
    <property type="term" value="P:thiamine biosynthetic process"/>
    <property type="evidence" value="ECO:0007669"/>
    <property type="project" value="UniProtKB-KW"/>
</dbReference>
<keyword evidence="2" id="KW-0479">Metal-binding</keyword>
<dbReference type="NCBIfam" id="TIGR01379">
    <property type="entry name" value="thiL"/>
    <property type="match status" value="1"/>
</dbReference>
<feature type="binding site" evidence="2">
    <location>
        <position position="210"/>
    </location>
    <ligand>
        <name>Mg(2+)</name>
        <dbReference type="ChEBI" id="CHEBI:18420"/>
        <label>5</label>
    </ligand>
</feature>
<reference evidence="6" key="1">
    <citation type="submission" date="2017-04" db="EMBL/GenBank/DDBJ databases">
        <authorList>
            <person name="Varghese N."/>
            <person name="Submissions S."/>
        </authorList>
    </citation>
    <scope>NUCLEOTIDE SEQUENCE [LARGE SCALE GENOMIC DNA]</scope>
    <source>
        <strain evidence="6">DSM 22618</strain>
    </source>
</reference>
<dbReference type="GO" id="GO:0009030">
    <property type="term" value="F:thiamine-phosphate kinase activity"/>
    <property type="evidence" value="ECO:0007669"/>
    <property type="project" value="UniProtKB-UniRule"/>
</dbReference>
<dbReference type="AlphaFoldDB" id="A0A1Y6BI38"/>
<feature type="binding site" evidence="2">
    <location>
        <position position="25"/>
    </location>
    <ligand>
        <name>Mg(2+)</name>
        <dbReference type="ChEBI" id="CHEBI:18420"/>
        <label>3</label>
    </ligand>
</feature>
<protein>
    <recommendedName>
        <fullName evidence="2">Thiamine-monophosphate kinase</fullName>
        <shortName evidence="2">TMP kinase</shortName>
        <shortName evidence="2">Thiamine-phosphate kinase</shortName>
        <ecNumber evidence="2">2.7.4.16</ecNumber>
    </recommendedName>
</protein>
<comment type="miscellaneous">
    <text evidence="2">Reaction mechanism of ThiL seems to utilize a direct, inline transfer of the gamma-phosphate of ATP to TMP rather than a phosphorylated enzyme intermediate.</text>
</comment>
<feature type="binding site" evidence="2">
    <location>
        <position position="25"/>
    </location>
    <ligand>
        <name>Mg(2+)</name>
        <dbReference type="ChEBI" id="CHEBI:18420"/>
        <label>4</label>
    </ligand>
</feature>
<dbReference type="Gene3D" id="3.90.650.10">
    <property type="entry name" value="PurM-like C-terminal domain"/>
    <property type="match status" value="1"/>
</dbReference>
<accession>A0A1Y6BI38</accession>
<feature type="binding site" evidence="2">
    <location>
        <position position="49"/>
    </location>
    <ligand>
        <name>substrate</name>
    </ligand>
</feature>